<proteinExistence type="inferred from homology"/>
<evidence type="ECO:0000256" key="3">
    <source>
        <dbReference type="ARBA" id="ARBA00022723"/>
    </source>
</evidence>
<evidence type="ECO:0000256" key="5">
    <source>
        <dbReference type="ARBA" id="ARBA00023014"/>
    </source>
</evidence>
<comment type="similarity">
    <text evidence="1">Belongs to the adrenodoxin/putidaredoxin family.</text>
</comment>
<dbReference type="PROSITE" id="PS51085">
    <property type="entry name" value="2FE2S_FER_2"/>
    <property type="match status" value="1"/>
</dbReference>
<dbReference type="RefSeq" id="WP_353983444.1">
    <property type="nucleotide sequence ID" value="NZ_JBEWLY010000008.1"/>
</dbReference>
<sequence>MPQRRRRESDELKVQFLTSQGNAVSAEAEIGTRLLELAQAAGMPLEGTCEGQMACSTCHVIVEPDWFDKLPPASADEEDMLDLAAGVTRTSRLSCQIELSEDLEGLTVRIPGVARDMQFG</sequence>
<dbReference type="Gene3D" id="3.10.20.30">
    <property type="match status" value="1"/>
</dbReference>
<keyword evidence="3" id="KW-0479">Metal-binding</keyword>
<evidence type="ECO:0000313" key="8">
    <source>
        <dbReference type="EMBL" id="MET1754850.1"/>
    </source>
</evidence>
<evidence type="ECO:0000256" key="4">
    <source>
        <dbReference type="ARBA" id="ARBA00023004"/>
    </source>
</evidence>
<dbReference type="SUPFAM" id="SSF54292">
    <property type="entry name" value="2Fe-2S ferredoxin-like"/>
    <property type="match status" value="1"/>
</dbReference>
<feature type="domain" description="2Fe-2S ferredoxin-type" evidence="7">
    <location>
        <begin position="12"/>
        <end position="114"/>
    </location>
</feature>
<comment type="caution">
    <text evidence="8">The sequence shown here is derived from an EMBL/GenBank/DDBJ whole genome shotgun (WGS) entry which is preliminary data.</text>
</comment>
<organism evidence="8 9">
    <name type="scientific">Novosphingobium kalidii</name>
    <dbReference type="NCBI Taxonomy" id="3230299"/>
    <lineage>
        <taxon>Bacteria</taxon>
        <taxon>Pseudomonadati</taxon>
        <taxon>Pseudomonadota</taxon>
        <taxon>Alphaproteobacteria</taxon>
        <taxon>Sphingomonadales</taxon>
        <taxon>Sphingomonadaceae</taxon>
        <taxon>Novosphingobium</taxon>
    </lineage>
</organism>
<dbReference type="InterPro" id="IPR036010">
    <property type="entry name" value="2Fe-2S_ferredoxin-like_sf"/>
</dbReference>
<keyword evidence="4" id="KW-0408">Iron</keyword>
<accession>A0ABV2CZ25</accession>
<evidence type="ECO:0000256" key="1">
    <source>
        <dbReference type="ARBA" id="ARBA00010914"/>
    </source>
</evidence>
<evidence type="ECO:0000259" key="7">
    <source>
        <dbReference type="PROSITE" id="PS51085"/>
    </source>
</evidence>
<dbReference type="PROSITE" id="PS00814">
    <property type="entry name" value="ADX"/>
    <property type="match status" value="1"/>
</dbReference>
<dbReference type="Proteomes" id="UP001548713">
    <property type="component" value="Unassembled WGS sequence"/>
</dbReference>
<dbReference type="InterPro" id="IPR001055">
    <property type="entry name" value="Adrenodoxin-like"/>
</dbReference>
<dbReference type="CDD" id="cd00207">
    <property type="entry name" value="fer2"/>
    <property type="match status" value="1"/>
</dbReference>
<dbReference type="InterPro" id="IPR018298">
    <property type="entry name" value="Adrenodoxin_Fe-S_BS"/>
</dbReference>
<dbReference type="InterPro" id="IPR012675">
    <property type="entry name" value="Beta-grasp_dom_sf"/>
</dbReference>
<evidence type="ECO:0000256" key="6">
    <source>
        <dbReference type="ARBA" id="ARBA00034078"/>
    </source>
</evidence>
<keyword evidence="9" id="KW-1185">Reference proteome</keyword>
<name>A0ABV2CZ25_9SPHN</name>
<keyword evidence="2" id="KW-0001">2Fe-2S</keyword>
<keyword evidence="5" id="KW-0411">Iron-sulfur</keyword>
<dbReference type="PANTHER" id="PTHR23426:SF65">
    <property type="entry name" value="FERREDOXIN-2, MITOCHONDRIAL"/>
    <property type="match status" value="1"/>
</dbReference>
<dbReference type="EMBL" id="JBEWLY010000008">
    <property type="protein sequence ID" value="MET1754850.1"/>
    <property type="molecule type" value="Genomic_DNA"/>
</dbReference>
<comment type="cofactor">
    <cofactor evidence="6">
        <name>[2Fe-2S] cluster</name>
        <dbReference type="ChEBI" id="CHEBI:190135"/>
    </cofactor>
</comment>
<dbReference type="PANTHER" id="PTHR23426">
    <property type="entry name" value="FERREDOXIN/ADRENODOXIN"/>
    <property type="match status" value="1"/>
</dbReference>
<dbReference type="PRINTS" id="PR00355">
    <property type="entry name" value="ADRENODOXIN"/>
</dbReference>
<gene>
    <name evidence="8" type="ORF">ABVV53_05160</name>
</gene>
<protein>
    <submittedName>
        <fullName evidence="8">2Fe-2S iron-sulfur cluster-binding protein</fullName>
    </submittedName>
</protein>
<evidence type="ECO:0000256" key="2">
    <source>
        <dbReference type="ARBA" id="ARBA00022714"/>
    </source>
</evidence>
<reference evidence="8 9" key="1">
    <citation type="submission" date="2024-07" db="EMBL/GenBank/DDBJ databases">
        <title>Novosphingobium kalidii RD2P27.</title>
        <authorList>
            <person name="Sun J.-Q."/>
        </authorList>
    </citation>
    <scope>NUCLEOTIDE SEQUENCE [LARGE SCALE GENOMIC DNA]</scope>
    <source>
        <strain evidence="8 9">RD2P27</strain>
    </source>
</reference>
<dbReference type="Pfam" id="PF00111">
    <property type="entry name" value="Fer2"/>
    <property type="match status" value="1"/>
</dbReference>
<evidence type="ECO:0000313" key="9">
    <source>
        <dbReference type="Proteomes" id="UP001548713"/>
    </source>
</evidence>
<dbReference type="InterPro" id="IPR001041">
    <property type="entry name" value="2Fe-2S_ferredoxin-type"/>
</dbReference>